<evidence type="ECO:0000256" key="3">
    <source>
        <dbReference type="SAM" id="MobiDB-lite"/>
    </source>
</evidence>
<feature type="compositionally biased region" description="Basic and acidic residues" evidence="3">
    <location>
        <begin position="36"/>
        <end position="46"/>
    </location>
</feature>
<reference evidence="5" key="1">
    <citation type="submission" date="2024-10" db="EMBL/GenBank/DDBJ databases">
        <authorList>
            <person name="Ryan C."/>
        </authorList>
    </citation>
    <scope>NUCLEOTIDE SEQUENCE [LARGE SCALE GENOMIC DNA]</scope>
</reference>
<dbReference type="EMBL" id="OZ075127">
    <property type="protein sequence ID" value="CAL4952527.1"/>
    <property type="molecule type" value="Genomic_DNA"/>
</dbReference>
<dbReference type="PANTHER" id="PTHR31234:SF2">
    <property type="entry name" value="OS05G0199100 PROTEIN"/>
    <property type="match status" value="1"/>
</dbReference>
<dbReference type="Proteomes" id="UP001497457">
    <property type="component" value="Chromosome 17b"/>
</dbReference>
<dbReference type="AlphaFoldDB" id="A0ABC8YYD6"/>
<sequence>MKHTTTSESDVTSMATTSPPRTPKRPAYYVQSPSRDGSHDDGDKSSTAHTTPVYNNSPLESPSHPSSTGRHSRISSVTRFSATLRSPASPASCGRAAAAGRRKRLGSKQGWREVAAAIDEEGAYDDELDEEPELPRCCVAAFWLSAVLLAFTVICLIVWGAARQYKPSVVVKSLTVYNFYAGEGTDRTGVPTKLVTLNCSLRINVHNPSTMFGIHVSSSSVRLMYSEIAIANGQFDKFYQPRTSHRVASAILHGEKTPLYGAGATLAPSNAGGRVPLTLELAMRARGYVMGKLVRVTHARRMRCPVAIDPGSSKPVRLRQSACTHT</sequence>
<dbReference type="GO" id="GO:0016020">
    <property type="term" value="C:membrane"/>
    <property type="evidence" value="ECO:0007669"/>
    <property type="project" value="UniProtKB-SubCell"/>
</dbReference>
<evidence type="ECO:0008006" key="7">
    <source>
        <dbReference type="Google" id="ProtNLM"/>
    </source>
</evidence>
<feature type="transmembrane region" description="Helical" evidence="4">
    <location>
        <begin position="140"/>
        <end position="162"/>
    </location>
</feature>
<protein>
    <recommendedName>
        <fullName evidence="7">Late embryogenesis abundant protein LEA-2 subgroup domain-containing protein</fullName>
    </recommendedName>
</protein>
<dbReference type="InterPro" id="IPR044839">
    <property type="entry name" value="NDR1-like"/>
</dbReference>
<evidence type="ECO:0000256" key="2">
    <source>
        <dbReference type="ARBA" id="ARBA00023136"/>
    </source>
</evidence>
<evidence type="ECO:0000313" key="5">
    <source>
        <dbReference type="EMBL" id="CAL4952527.1"/>
    </source>
</evidence>
<proteinExistence type="predicted"/>
<keyword evidence="2 4" id="KW-0472">Membrane</keyword>
<evidence type="ECO:0000313" key="6">
    <source>
        <dbReference type="Proteomes" id="UP001497457"/>
    </source>
</evidence>
<keyword evidence="6" id="KW-1185">Reference proteome</keyword>
<comment type="subcellular location">
    <subcellularLocation>
        <location evidence="1">Membrane</location>
    </subcellularLocation>
</comment>
<accession>A0ABC8YYD6</accession>
<keyword evidence="4" id="KW-0812">Transmembrane</keyword>
<evidence type="ECO:0000256" key="1">
    <source>
        <dbReference type="ARBA" id="ARBA00004370"/>
    </source>
</evidence>
<feature type="region of interest" description="Disordered" evidence="3">
    <location>
        <begin position="1"/>
        <end position="73"/>
    </location>
</feature>
<gene>
    <name evidence="5" type="ORF">URODEC1_LOCUS39572</name>
</gene>
<dbReference type="PANTHER" id="PTHR31234">
    <property type="entry name" value="LATE EMBRYOGENESIS ABUNDANT (LEA) HYDROXYPROLINE-RICH GLYCOPROTEIN FAMILY"/>
    <property type="match status" value="1"/>
</dbReference>
<keyword evidence="4" id="KW-1133">Transmembrane helix</keyword>
<feature type="compositionally biased region" description="Polar residues" evidence="3">
    <location>
        <begin position="1"/>
        <end position="19"/>
    </location>
</feature>
<organism evidence="5 6">
    <name type="scientific">Urochloa decumbens</name>
    <dbReference type="NCBI Taxonomy" id="240449"/>
    <lineage>
        <taxon>Eukaryota</taxon>
        <taxon>Viridiplantae</taxon>
        <taxon>Streptophyta</taxon>
        <taxon>Embryophyta</taxon>
        <taxon>Tracheophyta</taxon>
        <taxon>Spermatophyta</taxon>
        <taxon>Magnoliopsida</taxon>
        <taxon>Liliopsida</taxon>
        <taxon>Poales</taxon>
        <taxon>Poaceae</taxon>
        <taxon>PACMAD clade</taxon>
        <taxon>Panicoideae</taxon>
        <taxon>Panicodae</taxon>
        <taxon>Paniceae</taxon>
        <taxon>Melinidinae</taxon>
        <taxon>Urochloa</taxon>
    </lineage>
</organism>
<feature type="compositionally biased region" description="Polar residues" evidence="3">
    <location>
        <begin position="47"/>
        <end position="73"/>
    </location>
</feature>
<name>A0ABC8YYD6_9POAL</name>
<evidence type="ECO:0000256" key="4">
    <source>
        <dbReference type="SAM" id="Phobius"/>
    </source>
</evidence>